<reference evidence="1 2" key="1">
    <citation type="submission" date="2014-04" db="EMBL/GenBank/DDBJ databases">
        <authorList>
            <consortium name="DOE Joint Genome Institute"/>
            <person name="Kuo A."/>
            <person name="Gay G."/>
            <person name="Dore J."/>
            <person name="Kohler A."/>
            <person name="Nagy L.G."/>
            <person name="Floudas D."/>
            <person name="Copeland A."/>
            <person name="Barry K.W."/>
            <person name="Cichocki N."/>
            <person name="Veneault-Fourrey C."/>
            <person name="LaButti K."/>
            <person name="Lindquist E.A."/>
            <person name="Lipzen A."/>
            <person name="Lundell T."/>
            <person name="Morin E."/>
            <person name="Murat C."/>
            <person name="Sun H."/>
            <person name="Tunlid A."/>
            <person name="Henrissat B."/>
            <person name="Grigoriev I.V."/>
            <person name="Hibbett D.S."/>
            <person name="Martin F."/>
            <person name="Nordberg H.P."/>
            <person name="Cantor M.N."/>
            <person name="Hua S.X."/>
        </authorList>
    </citation>
    <scope>NUCLEOTIDE SEQUENCE [LARGE SCALE GENOMIC DNA]</scope>
    <source>
        <strain evidence="2">h7</strain>
    </source>
</reference>
<evidence type="ECO:0008006" key="3">
    <source>
        <dbReference type="Google" id="ProtNLM"/>
    </source>
</evidence>
<protein>
    <recommendedName>
        <fullName evidence="3">Pheromone</fullName>
    </recommendedName>
</protein>
<gene>
    <name evidence="1" type="ORF">M413DRAFT_445242</name>
</gene>
<accession>A0A0C3CCV6</accession>
<evidence type="ECO:0000313" key="1">
    <source>
        <dbReference type="EMBL" id="KIM42079.1"/>
    </source>
</evidence>
<keyword evidence="2" id="KW-1185">Reference proteome</keyword>
<organism evidence="1 2">
    <name type="scientific">Hebeloma cylindrosporum</name>
    <dbReference type="NCBI Taxonomy" id="76867"/>
    <lineage>
        <taxon>Eukaryota</taxon>
        <taxon>Fungi</taxon>
        <taxon>Dikarya</taxon>
        <taxon>Basidiomycota</taxon>
        <taxon>Agaricomycotina</taxon>
        <taxon>Agaricomycetes</taxon>
        <taxon>Agaricomycetidae</taxon>
        <taxon>Agaricales</taxon>
        <taxon>Agaricineae</taxon>
        <taxon>Hymenogastraceae</taxon>
        <taxon>Hebeloma</taxon>
    </lineage>
</organism>
<reference evidence="2" key="2">
    <citation type="submission" date="2015-01" db="EMBL/GenBank/DDBJ databases">
        <title>Evolutionary Origins and Diversification of the Mycorrhizal Mutualists.</title>
        <authorList>
            <consortium name="DOE Joint Genome Institute"/>
            <consortium name="Mycorrhizal Genomics Consortium"/>
            <person name="Kohler A."/>
            <person name="Kuo A."/>
            <person name="Nagy L.G."/>
            <person name="Floudas D."/>
            <person name="Copeland A."/>
            <person name="Barry K.W."/>
            <person name="Cichocki N."/>
            <person name="Veneault-Fourrey C."/>
            <person name="LaButti K."/>
            <person name="Lindquist E.A."/>
            <person name="Lipzen A."/>
            <person name="Lundell T."/>
            <person name="Morin E."/>
            <person name="Murat C."/>
            <person name="Riley R."/>
            <person name="Ohm R."/>
            <person name="Sun H."/>
            <person name="Tunlid A."/>
            <person name="Henrissat B."/>
            <person name="Grigoriev I.V."/>
            <person name="Hibbett D.S."/>
            <person name="Martin F."/>
        </authorList>
    </citation>
    <scope>NUCLEOTIDE SEQUENCE [LARGE SCALE GENOMIC DNA]</scope>
    <source>
        <strain evidence="2">h7</strain>
    </source>
</reference>
<dbReference type="Proteomes" id="UP000053424">
    <property type="component" value="Unassembled WGS sequence"/>
</dbReference>
<name>A0A0C3CCV6_HEBCY</name>
<evidence type="ECO:0000313" key="2">
    <source>
        <dbReference type="Proteomes" id="UP000053424"/>
    </source>
</evidence>
<dbReference type="AlphaFoldDB" id="A0A0C3CCV6"/>
<dbReference type="EMBL" id="KN831779">
    <property type="protein sequence ID" value="KIM42079.1"/>
    <property type="molecule type" value="Genomic_DNA"/>
</dbReference>
<dbReference type="HOGENOM" id="CLU_2961018_0_0_1"/>
<proteinExistence type="predicted"/>
<sequence length="59" mass="6557">MDYFATLSSFIVKYTSESEPYTMEADSPLITESCEEVAEQDISDFERRGGGGNCYCIIG</sequence>